<evidence type="ECO:0000313" key="2">
    <source>
        <dbReference type="EMBL" id="ETO16855.1"/>
    </source>
</evidence>
<keyword evidence="1" id="KW-1133">Transmembrane helix</keyword>
<keyword evidence="3" id="KW-1185">Reference proteome</keyword>
<keyword evidence="1" id="KW-0812">Transmembrane</keyword>
<dbReference type="OrthoDB" id="427518at2759"/>
<dbReference type="Proteomes" id="UP000023152">
    <property type="component" value="Unassembled WGS sequence"/>
</dbReference>
<name>X6MUT0_RETFI</name>
<organism evidence="2 3">
    <name type="scientific">Reticulomyxa filosa</name>
    <dbReference type="NCBI Taxonomy" id="46433"/>
    <lineage>
        <taxon>Eukaryota</taxon>
        <taxon>Sar</taxon>
        <taxon>Rhizaria</taxon>
        <taxon>Retaria</taxon>
        <taxon>Foraminifera</taxon>
        <taxon>Monothalamids</taxon>
        <taxon>Reticulomyxidae</taxon>
        <taxon>Reticulomyxa</taxon>
    </lineage>
</organism>
<keyword evidence="1" id="KW-0472">Membrane</keyword>
<protein>
    <submittedName>
        <fullName evidence="2">Uncharacterized protein</fullName>
    </submittedName>
</protein>
<proteinExistence type="predicted"/>
<feature type="transmembrane region" description="Helical" evidence="1">
    <location>
        <begin position="105"/>
        <end position="126"/>
    </location>
</feature>
<gene>
    <name evidence="2" type="ORF">RFI_20484</name>
</gene>
<feature type="transmembrane region" description="Helical" evidence="1">
    <location>
        <begin position="133"/>
        <end position="154"/>
    </location>
</feature>
<reference evidence="2 3" key="1">
    <citation type="journal article" date="2013" name="Curr. Biol.">
        <title>The Genome of the Foraminiferan Reticulomyxa filosa.</title>
        <authorList>
            <person name="Glockner G."/>
            <person name="Hulsmann N."/>
            <person name="Schleicher M."/>
            <person name="Noegel A.A."/>
            <person name="Eichinger L."/>
            <person name="Gallinger C."/>
            <person name="Pawlowski J."/>
            <person name="Sierra R."/>
            <person name="Euteneuer U."/>
            <person name="Pillet L."/>
            <person name="Moustafa A."/>
            <person name="Platzer M."/>
            <person name="Groth M."/>
            <person name="Szafranski K."/>
            <person name="Schliwa M."/>
        </authorList>
    </citation>
    <scope>NUCLEOTIDE SEQUENCE [LARGE SCALE GENOMIC DNA]</scope>
</reference>
<accession>X6MUT0</accession>
<sequence length="332" mass="39524">MNLKAKFAKSCSYQFNSCAGKENYTTKEMQSVYTINIVTRRLQVFKNKARFKYKKGSFLIIMHFHLLNLESYTTVFDFFFCFFASIAKIQIMYKWYYCQHYLDGWYFICFFRLLYTYTYIFIYLFLKIKIIIYLFVYYNYHYFYFGIIDFIIVITNKEEDNGDDIEITKKESIKKHEQICPILINQLTPKYSEMILFMAGILYGNIENKKDPSGSGLLYFWKLLHSSPQAVPIYQVMLHMHCLDACKADINSSFLSRSLQTLIHSFKSLLIDWIKGLVKVNAMFTISLDNVMKLYLPNFQYLLHHSDIHLCVINQIKVIQTQLSKIDNNQLL</sequence>
<dbReference type="AlphaFoldDB" id="X6MUT0"/>
<evidence type="ECO:0000256" key="1">
    <source>
        <dbReference type="SAM" id="Phobius"/>
    </source>
</evidence>
<comment type="caution">
    <text evidence="2">The sequence shown here is derived from an EMBL/GenBank/DDBJ whole genome shotgun (WGS) entry which is preliminary data.</text>
</comment>
<dbReference type="EMBL" id="ASPP01017756">
    <property type="protein sequence ID" value="ETO16855.1"/>
    <property type="molecule type" value="Genomic_DNA"/>
</dbReference>
<evidence type="ECO:0000313" key="3">
    <source>
        <dbReference type="Proteomes" id="UP000023152"/>
    </source>
</evidence>